<feature type="domain" description="Acyltransferase 3" evidence="3">
    <location>
        <begin position="75"/>
        <end position="420"/>
    </location>
</feature>
<feature type="transmembrane region" description="Helical" evidence="2">
    <location>
        <begin position="257"/>
        <end position="273"/>
    </location>
</feature>
<feature type="transmembrane region" description="Helical" evidence="2">
    <location>
        <begin position="285"/>
        <end position="304"/>
    </location>
</feature>
<keyword evidence="7" id="KW-1185">Reference proteome</keyword>
<dbReference type="Proteomes" id="UP000318186">
    <property type="component" value="Unassembled WGS sequence"/>
</dbReference>
<feature type="transmembrane region" description="Helical" evidence="2">
    <location>
        <begin position="229"/>
        <end position="251"/>
    </location>
</feature>
<feature type="region of interest" description="Disordered" evidence="1">
    <location>
        <begin position="431"/>
        <end position="461"/>
    </location>
</feature>
<keyword evidence="2" id="KW-1133">Transmembrane helix</keyword>
<dbReference type="InterPro" id="IPR002656">
    <property type="entry name" value="Acyl_transf_3_dom"/>
</dbReference>
<feature type="transmembrane region" description="Helical" evidence="2">
    <location>
        <begin position="136"/>
        <end position="156"/>
    </location>
</feature>
<name>A0A561UVS7_9ACTN</name>
<gene>
    <name evidence="4" type="ORF">FHX80_111887</name>
    <name evidence="5" type="ORF">OIE64_23515</name>
</gene>
<dbReference type="EMBL" id="CP109114">
    <property type="protein sequence ID" value="WSC15508.1"/>
    <property type="molecule type" value="Genomic_DNA"/>
</dbReference>
<feature type="compositionally biased region" description="Low complexity" evidence="1">
    <location>
        <begin position="51"/>
        <end position="63"/>
    </location>
</feature>
<evidence type="ECO:0000313" key="5">
    <source>
        <dbReference type="EMBL" id="WSC15508.1"/>
    </source>
</evidence>
<protein>
    <submittedName>
        <fullName evidence="5">Acyltransferase</fullName>
    </submittedName>
    <submittedName>
        <fullName evidence="4">Peptidoglycan/LPS O-acetylase OafA/YrhL</fullName>
    </submittedName>
</protein>
<keyword evidence="2" id="KW-0472">Membrane</keyword>
<accession>A0A561UVS7</accession>
<feature type="transmembrane region" description="Helical" evidence="2">
    <location>
        <begin position="163"/>
        <end position="184"/>
    </location>
</feature>
<evidence type="ECO:0000256" key="1">
    <source>
        <dbReference type="SAM" id="MobiDB-lite"/>
    </source>
</evidence>
<sequence length="461" mass="50617">MTHPNHPSAYPQQPPGEPHTVPFPAPFPAQLPVPEQRWSGDAGYAPPPEAAAPAAVPAPAKAPVDTKAKAGGRDRYLDLLRAVALVRVVVYHLFGWAWLTILFPSMGVMFALAGSLMARSLARPAWSVLRSRLRRLLPPMWAFAALVVPMMFVMGLKPVREEGIWWFLKLGCYILPVGSPPYPWVSGSESGLLEQSWAEQAVGPLWYIRAYLWFVLASPLLLKAFRKLPWATLLAPIGLTAVIGTGVVTVPGATGEALVDFATFGSCWILGFAHNDGLLRRIPRYISVSSAAIIMAFGLWWASGHLTDEGWNLDEIPLAQATWSLGFCAILLQYAPSWKELPGRLADWDSPITLANNRAVTIYLWHNMLIMATMPIIDQLWNVPWVGDHLGTYIDASYNVLMLILIWPLIGVMIVAVGWVEDVAAKRRPRLWPNGEPGRAGKRAAGRGTPEGAGTSGPRRR</sequence>
<feature type="transmembrane region" description="Helical" evidence="2">
    <location>
        <begin position="360"/>
        <end position="377"/>
    </location>
</feature>
<feature type="transmembrane region" description="Helical" evidence="2">
    <location>
        <begin position="204"/>
        <end position="222"/>
    </location>
</feature>
<evidence type="ECO:0000256" key="2">
    <source>
        <dbReference type="SAM" id="Phobius"/>
    </source>
</evidence>
<dbReference type="GO" id="GO:0016747">
    <property type="term" value="F:acyltransferase activity, transferring groups other than amino-acyl groups"/>
    <property type="evidence" value="ECO:0007669"/>
    <property type="project" value="InterPro"/>
</dbReference>
<keyword evidence="5" id="KW-0808">Transferase</keyword>
<evidence type="ECO:0000313" key="7">
    <source>
        <dbReference type="Proteomes" id="UP001330827"/>
    </source>
</evidence>
<dbReference type="RefSeq" id="WP_145763787.1">
    <property type="nucleotide sequence ID" value="NZ_CP109114.1"/>
</dbReference>
<feature type="compositionally biased region" description="Pro residues" evidence="1">
    <location>
        <begin position="12"/>
        <end position="26"/>
    </location>
</feature>
<feature type="transmembrane region" description="Helical" evidence="2">
    <location>
        <begin position="89"/>
        <end position="116"/>
    </location>
</feature>
<dbReference type="AlphaFoldDB" id="A0A561UVS7"/>
<proteinExistence type="predicted"/>
<keyword evidence="5" id="KW-0012">Acyltransferase</keyword>
<evidence type="ECO:0000313" key="6">
    <source>
        <dbReference type="Proteomes" id="UP000318186"/>
    </source>
</evidence>
<dbReference type="Proteomes" id="UP001330827">
    <property type="component" value="Chromosome"/>
</dbReference>
<dbReference type="EMBL" id="VIWW01000001">
    <property type="protein sequence ID" value="TWG03460.1"/>
    <property type="molecule type" value="Genomic_DNA"/>
</dbReference>
<feature type="region of interest" description="Disordered" evidence="1">
    <location>
        <begin position="38"/>
        <end position="67"/>
    </location>
</feature>
<dbReference type="Pfam" id="PF01757">
    <property type="entry name" value="Acyl_transf_3"/>
    <property type="match status" value="1"/>
</dbReference>
<reference evidence="5 7" key="2">
    <citation type="submission" date="2022-10" db="EMBL/GenBank/DDBJ databases">
        <title>The complete genomes of actinobacterial strains from the NBC collection.</title>
        <authorList>
            <person name="Joergensen T.S."/>
            <person name="Alvarez Arevalo M."/>
            <person name="Sterndorff E.B."/>
            <person name="Faurdal D."/>
            <person name="Vuksanovic O."/>
            <person name="Mourched A.-S."/>
            <person name="Charusanti P."/>
            <person name="Shaw S."/>
            <person name="Blin K."/>
            <person name="Weber T."/>
        </authorList>
    </citation>
    <scope>NUCLEOTIDE SEQUENCE [LARGE SCALE GENOMIC DNA]</scope>
    <source>
        <strain evidence="5 7">NBC 01769</strain>
    </source>
</reference>
<dbReference type="OrthoDB" id="5171428at2"/>
<reference evidence="4 6" key="1">
    <citation type="submission" date="2019-06" db="EMBL/GenBank/DDBJ databases">
        <title>Sequencing the genomes of 1000 actinobacteria strains.</title>
        <authorList>
            <person name="Klenk H.-P."/>
        </authorList>
    </citation>
    <scope>NUCLEOTIDE SEQUENCE [LARGE SCALE GENOMIC DNA]</scope>
    <source>
        <strain evidence="4 6">DSM 42059</strain>
    </source>
</reference>
<keyword evidence="2" id="KW-0812">Transmembrane</keyword>
<evidence type="ECO:0000313" key="4">
    <source>
        <dbReference type="EMBL" id="TWG03460.1"/>
    </source>
</evidence>
<evidence type="ECO:0000259" key="3">
    <source>
        <dbReference type="Pfam" id="PF01757"/>
    </source>
</evidence>
<feature type="transmembrane region" description="Helical" evidence="2">
    <location>
        <begin position="397"/>
        <end position="420"/>
    </location>
</feature>
<feature type="region of interest" description="Disordered" evidence="1">
    <location>
        <begin position="1"/>
        <end position="26"/>
    </location>
</feature>
<organism evidence="4 6">
    <name type="scientific">Streptomyces brevispora</name>
    <dbReference type="NCBI Taxonomy" id="887462"/>
    <lineage>
        <taxon>Bacteria</taxon>
        <taxon>Bacillati</taxon>
        <taxon>Actinomycetota</taxon>
        <taxon>Actinomycetes</taxon>
        <taxon>Kitasatosporales</taxon>
        <taxon>Streptomycetaceae</taxon>
        <taxon>Streptomyces</taxon>
    </lineage>
</organism>
<feature type="transmembrane region" description="Helical" evidence="2">
    <location>
        <begin position="316"/>
        <end position="335"/>
    </location>
</feature>